<gene>
    <name evidence="2" type="ORF">ATZ36_16385</name>
</gene>
<dbReference type="InterPro" id="IPR003607">
    <property type="entry name" value="HD/PDEase_dom"/>
</dbReference>
<dbReference type="InterPro" id="IPR006674">
    <property type="entry name" value="HD_domain"/>
</dbReference>
<dbReference type="Proteomes" id="UP000095237">
    <property type="component" value="Unassembled WGS sequence"/>
</dbReference>
<feature type="domain" description="HD" evidence="1">
    <location>
        <begin position="38"/>
        <end position="115"/>
    </location>
</feature>
<organism evidence="2 3">
    <name type="scientific">Endomicrobium trichonymphae</name>
    <dbReference type="NCBI Taxonomy" id="1408204"/>
    <lineage>
        <taxon>Bacteria</taxon>
        <taxon>Pseudomonadati</taxon>
        <taxon>Elusimicrobiota</taxon>
        <taxon>Endomicrobiia</taxon>
        <taxon>Endomicrobiales</taxon>
        <taxon>Endomicrobiaceae</taxon>
        <taxon>Candidatus Endomicrobiellum</taxon>
    </lineage>
</organism>
<evidence type="ECO:0000313" key="2">
    <source>
        <dbReference type="EMBL" id="OEG71090.1"/>
    </source>
</evidence>
<dbReference type="SUPFAM" id="SSF109604">
    <property type="entry name" value="HD-domain/PDEase-like"/>
    <property type="match status" value="1"/>
</dbReference>
<proteinExistence type="predicted"/>
<dbReference type="Pfam" id="PF01966">
    <property type="entry name" value="HD"/>
    <property type="match status" value="1"/>
</dbReference>
<dbReference type="Gene3D" id="1.10.3210.10">
    <property type="entry name" value="Hypothetical protein af1432"/>
    <property type="match status" value="1"/>
</dbReference>
<reference evidence="2 3" key="1">
    <citation type="submission" date="2015-11" db="EMBL/GenBank/DDBJ databases">
        <title>Evidence for parallel genomic evolution in an endosymbiosis of termite gut flagellates.</title>
        <authorList>
            <person name="Zheng H."/>
        </authorList>
    </citation>
    <scope>NUCLEOTIDE SEQUENCE [LARGE SCALE GENOMIC DNA]</scope>
    <source>
        <strain evidence="2 3">CET450</strain>
    </source>
</reference>
<protein>
    <recommendedName>
        <fullName evidence="1">HD domain-containing protein</fullName>
    </recommendedName>
</protein>
<evidence type="ECO:0000313" key="3">
    <source>
        <dbReference type="Proteomes" id="UP000095237"/>
    </source>
</evidence>
<accession>A0A1E5IKS8</accession>
<dbReference type="EMBL" id="LNVX01000235">
    <property type="protein sequence ID" value="OEG71090.1"/>
    <property type="molecule type" value="Genomic_DNA"/>
</dbReference>
<dbReference type="CDD" id="cd00077">
    <property type="entry name" value="HDc"/>
    <property type="match status" value="1"/>
</dbReference>
<keyword evidence="3" id="KW-1185">Reference proteome</keyword>
<dbReference type="AlphaFoldDB" id="A0A1E5IKS8"/>
<comment type="caution">
    <text evidence="2">The sequence shown here is derived from an EMBL/GenBank/DDBJ whole genome shotgun (WGS) entry which is preliminary data.</text>
</comment>
<sequence>MDEILTFEEIKNNPEIRIYFEFMDKTFALMGYKEHGRGHALYAAEIAERILKYLGYSKREQELAKIAAYIHDMGNLVSKYGHEQSSAIMFLNIIGDNRYNEDIFAIASAVGCHEDKTVDPVSAITAALVLGDKTDVRRERIRAEDLYYVYKHSRIIAACQKVDVVINREEMTIGLRIKIDTTICSVMDYFEIFMSRTNFCRRASSVLNCNFELYINEDKFL</sequence>
<evidence type="ECO:0000259" key="1">
    <source>
        <dbReference type="Pfam" id="PF01966"/>
    </source>
</evidence>
<name>A0A1E5IKS8_ENDTX</name>